<dbReference type="Proteomes" id="UP001239111">
    <property type="component" value="Chromosome 4"/>
</dbReference>
<evidence type="ECO:0000313" key="1">
    <source>
        <dbReference type="EMBL" id="KAJ8665538.1"/>
    </source>
</evidence>
<keyword evidence="2" id="KW-1185">Reference proteome</keyword>
<sequence>MPPQYPVGHRLLGADYRTLNRLTERNPELSRGETMWWDYDGIPFGTDDPRENRPRSNRTSCRDPQLKRVDHRDSSDDDPPPGYKLDSSRHRDPSLDSLSSDADQPEFQPNAWRSRVPPTDSATANVNPRGTERASSRRPNRVESIPIVSEMRERSPPTQGQRANMNANHHPRERSGDSYRDRAVSEQERLIPDHAQEAESRRVRSSAVPREREYPVEGSGSRVDPPTSHRGQRYSLGTGDTHGISQQALREISEVYLPLGENWLS</sequence>
<evidence type="ECO:0000313" key="2">
    <source>
        <dbReference type="Proteomes" id="UP001239111"/>
    </source>
</evidence>
<name>A0ACC2N491_9HYME</name>
<accession>A0ACC2N491</accession>
<comment type="caution">
    <text evidence="1">The sequence shown here is derived from an EMBL/GenBank/DDBJ whole genome shotgun (WGS) entry which is preliminary data.</text>
</comment>
<reference evidence="1" key="1">
    <citation type="submission" date="2023-04" db="EMBL/GenBank/DDBJ databases">
        <title>A chromosome-level genome assembly of the parasitoid wasp Eretmocerus hayati.</title>
        <authorList>
            <person name="Zhong Y."/>
            <person name="Liu S."/>
            <person name="Liu Y."/>
        </authorList>
    </citation>
    <scope>NUCLEOTIDE SEQUENCE</scope>
    <source>
        <strain evidence="1">ZJU_SS_LIU_2023</strain>
    </source>
</reference>
<proteinExistence type="predicted"/>
<protein>
    <submittedName>
        <fullName evidence="1">Uncharacterized protein</fullName>
    </submittedName>
</protein>
<organism evidence="1 2">
    <name type="scientific">Eretmocerus hayati</name>
    <dbReference type="NCBI Taxonomy" id="131215"/>
    <lineage>
        <taxon>Eukaryota</taxon>
        <taxon>Metazoa</taxon>
        <taxon>Ecdysozoa</taxon>
        <taxon>Arthropoda</taxon>
        <taxon>Hexapoda</taxon>
        <taxon>Insecta</taxon>
        <taxon>Pterygota</taxon>
        <taxon>Neoptera</taxon>
        <taxon>Endopterygota</taxon>
        <taxon>Hymenoptera</taxon>
        <taxon>Apocrita</taxon>
        <taxon>Proctotrupomorpha</taxon>
        <taxon>Chalcidoidea</taxon>
        <taxon>Aphelinidae</taxon>
        <taxon>Aphelininae</taxon>
        <taxon>Eretmocerus</taxon>
    </lineage>
</organism>
<dbReference type="EMBL" id="CM056744">
    <property type="protein sequence ID" value="KAJ8665538.1"/>
    <property type="molecule type" value="Genomic_DNA"/>
</dbReference>
<gene>
    <name evidence="1" type="ORF">QAD02_007200</name>
</gene>